<dbReference type="GO" id="GO:0030246">
    <property type="term" value="F:carbohydrate binding"/>
    <property type="evidence" value="ECO:0007669"/>
    <property type="project" value="UniProtKB-KW"/>
</dbReference>
<feature type="transmembrane region" description="Helical" evidence="4">
    <location>
        <begin position="32"/>
        <end position="53"/>
    </location>
</feature>
<accession>A0A0D9R780</accession>
<proteinExistence type="predicted"/>
<evidence type="ECO:0000256" key="4">
    <source>
        <dbReference type="SAM" id="Phobius"/>
    </source>
</evidence>
<dbReference type="InterPro" id="IPR018378">
    <property type="entry name" value="C-type_lectin_CS"/>
</dbReference>
<dbReference type="STRING" id="60711.ENSCSAP00000004469"/>
<dbReference type="OMA" id="AEAQGHC"/>
<keyword evidence="7" id="KW-1185">Reference proteome</keyword>
<keyword evidence="4" id="KW-0812">Transmembrane</keyword>
<dbReference type="InterPro" id="IPR016187">
    <property type="entry name" value="CTDL_fold"/>
</dbReference>
<feature type="domain" description="C-type lectin" evidence="5">
    <location>
        <begin position="172"/>
        <end position="283"/>
    </location>
</feature>
<sequence>MDTTRYSKWGGSSEEVPGGHWGRWVHWSRRPLFLALAVLVATVLWALILSILLSKAFTERAALLGCQDLLRKNASKQTAALGALKEEVGVCRSCGSRTQTQLQTTRSELGEAQAKLMEQESALRELRERVTQGLAEAGRDREDVRPGLFLALEAVRLQNSACEPCPKSWLPFGSSCYYFSVPKTWAEAQGHCADASAHLGGLEEQDFLSHHTSALEYWIGRKAVQHLCKVQGSSWVDGVPLSFSHWLQGDPSESWGCEACVMILGTGLWMDPPCDEKAGWICEKRHGA</sequence>
<keyword evidence="1" id="KW-0430">Lectin</keyword>
<keyword evidence="4" id="KW-0472">Membrane</keyword>
<dbReference type="Proteomes" id="UP000029965">
    <property type="component" value="Chromosome 6"/>
</dbReference>
<evidence type="ECO:0000313" key="6">
    <source>
        <dbReference type="Ensembl" id="ENSCSAP00000004469.1"/>
    </source>
</evidence>
<name>A0A0D9R780_CHLSB</name>
<dbReference type="Bgee" id="ENSCSAG00000008252">
    <property type="expression patterns" value="Expressed in adrenal cortex and 1 other cell type or tissue"/>
</dbReference>
<protein>
    <recommendedName>
        <fullName evidence="5">C-type lectin domain-containing protein</fullName>
    </recommendedName>
</protein>
<dbReference type="EMBL" id="AQIB01154600">
    <property type="status" value="NOT_ANNOTATED_CDS"/>
    <property type="molecule type" value="Genomic_DNA"/>
</dbReference>
<keyword evidence="2" id="KW-1015">Disulfide bond</keyword>
<dbReference type="SMART" id="SM00034">
    <property type="entry name" value="CLECT"/>
    <property type="match status" value="1"/>
</dbReference>
<evidence type="ECO:0000256" key="3">
    <source>
        <dbReference type="SAM" id="Coils"/>
    </source>
</evidence>
<dbReference type="PROSITE" id="PS50041">
    <property type="entry name" value="C_TYPE_LECTIN_2"/>
    <property type="match status" value="1"/>
</dbReference>
<reference evidence="6" key="2">
    <citation type="submission" date="2025-08" db="UniProtKB">
        <authorList>
            <consortium name="Ensembl"/>
        </authorList>
    </citation>
    <scope>IDENTIFICATION</scope>
</reference>
<dbReference type="Pfam" id="PF00059">
    <property type="entry name" value="Lectin_C"/>
    <property type="match status" value="1"/>
</dbReference>
<dbReference type="InterPro" id="IPR001304">
    <property type="entry name" value="C-type_lectin-like"/>
</dbReference>
<evidence type="ECO:0000256" key="2">
    <source>
        <dbReference type="ARBA" id="ARBA00023157"/>
    </source>
</evidence>
<dbReference type="Ensembl" id="ENSCSAT00000006262.1">
    <property type="protein sequence ID" value="ENSCSAP00000004469.1"/>
    <property type="gene ID" value="ENSCSAG00000008252.1"/>
</dbReference>
<evidence type="ECO:0000313" key="7">
    <source>
        <dbReference type="Proteomes" id="UP000029965"/>
    </source>
</evidence>
<dbReference type="InterPro" id="IPR050111">
    <property type="entry name" value="C-type_lectin/snaclec_domain"/>
</dbReference>
<feature type="coiled-coil region" evidence="3">
    <location>
        <begin position="102"/>
        <end position="136"/>
    </location>
</feature>
<evidence type="ECO:0000259" key="5">
    <source>
        <dbReference type="PROSITE" id="PS50041"/>
    </source>
</evidence>
<reference evidence="6 7" key="1">
    <citation type="submission" date="2014-03" db="EMBL/GenBank/DDBJ databases">
        <authorList>
            <person name="Warren W."/>
            <person name="Wilson R.K."/>
        </authorList>
    </citation>
    <scope>NUCLEOTIDE SEQUENCE</scope>
</reference>
<dbReference type="InterPro" id="IPR016186">
    <property type="entry name" value="C-type_lectin-like/link_sf"/>
</dbReference>
<dbReference type="PANTHER" id="PTHR22803">
    <property type="entry name" value="MANNOSE, PHOSPHOLIPASE, LECTIN RECEPTOR RELATED"/>
    <property type="match status" value="1"/>
</dbReference>
<keyword evidence="3" id="KW-0175">Coiled coil</keyword>
<dbReference type="GeneTree" id="ENSGT00940000161836"/>
<dbReference type="PROSITE" id="PS00615">
    <property type="entry name" value="C_TYPE_LECTIN_1"/>
    <property type="match status" value="1"/>
</dbReference>
<organism evidence="6 7">
    <name type="scientific">Chlorocebus sabaeus</name>
    <name type="common">Green monkey</name>
    <name type="synonym">Simia sabaea</name>
    <dbReference type="NCBI Taxonomy" id="60711"/>
    <lineage>
        <taxon>Eukaryota</taxon>
        <taxon>Metazoa</taxon>
        <taxon>Chordata</taxon>
        <taxon>Craniata</taxon>
        <taxon>Vertebrata</taxon>
        <taxon>Euteleostomi</taxon>
        <taxon>Mammalia</taxon>
        <taxon>Eutheria</taxon>
        <taxon>Euarchontoglires</taxon>
        <taxon>Primates</taxon>
        <taxon>Haplorrhini</taxon>
        <taxon>Catarrhini</taxon>
        <taxon>Cercopithecidae</taxon>
        <taxon>Cercopithecinae</taxon>
        <taxon>Chlorocebus</taxon>
    </lineage>
</organism>
<dbReference type="AlphaFoldDB" id="A0A0D9R780"/>
<evidence type="ECO:0000256" key="1">
    <source>
        <dbReference type="ARBA" id="ARBA00022734"/>
    </source>
</evidence>
<dbReference type="Gene3D" id="3.10.100.10">
    <property type="entry name" value="Mannose-Binding Protein A, subunit A"/>
    <property type="match status" value="1"/>
</dbReference>
<keyword evidence="4" id="KW-1133">Transmembrane helix</keyword>
<dbReference type="SUPFAM" id="SSF56436">
    <property type="entry name" value="C-type lectin-like"/>
    <property type="match status" value="1"/>
</dbReference>
<dbReference type="eggNOG" id="KOG4297">
    <property type="taxonomic scope" value="Eukaryota"/>
</dbReference>
<reference evidence="6" key="3">
    <citation type="submission" date="2025-09" db="UniProtKB">
        <authorList>
            <consortium name="Ensembl"/>
        </authorList>
    </citation>
    <scope>IDENTIFICATION</scope>
</reference>